<feature type="domain" description="PIN" evidence="7">
    <location>
        <begin position="3"/>
        <end position="131"/>
    </location>
</feature>
<dbReference type="InterPro" id="IPR006226">
    <property type="entry name" value="Mtu_PIN"/>
</dbReference>
<comment type="function">
    <text evidence="6">Toxic component of a toxin-antitoxin (TA) system. An RNase.</text>
</comment>
<dbReference type="RefSeq" id="WP_183342606.1">
    <property type="nucleotide sequence ID" value="NZ_JACHZG010000012.1"/>
</dbReference>
<evidence type="ECO:0000256" key="3">
    <source>
        <dbReference type="ARBA" id="ARBA00022723"/>
    </source>
</evidence>
<dbReference type="Gene3D" id="3.40.50.1010">
    <property type="entry name" value="5'-nuclease"/>
    <property type="match status" value="1"/>
</dbReference>
<dbReference type="GO" id="GO:0004540">
    <property type="term" value="F:RNA nuclease activity"/>
    <property type="evidence" value="ECO:0007669"/>
    <property type="project" value="InterPro"/>
</dbReference>
<dbReference type="GO" id="GO:0016788">
    <property type="term" value="F:hydrolase activity, acting on ester bonds"/>
    <property type="evidence" value="ECO:0007669"/>
    <property type="project" value="InterPro"/>
</dbReference>
<dbReference type="NCBIfam" id="TIGR00028">
    <property type="entry name" value="Mtu_PIN_fam"/>
    <property type="match status" value="1"/>
</dbReference>
<dbReference type="GO" id="GO:0045926">
    <property type="term" value="P:negative regulation of growth"/>
    <property type="evidence" value="ECO:0007669"/>
    <property type="project" value="UniProtKB-ARBA"/>
</dbReference>
<dbReference type="HAMAP" id="MF_00265">
    <property type="entry name" value="VapC_Nob1"/>
    <property type="match status" value="1"/>
</dbReference>
<dbReference type="SUPFAM" id="SSF88723">
    <property type="entry name" value="PIN domain-like"/>
    <property type="match status" value="1"/>
</dbReference>
<proteinExistence type="inferred from homology"/>
<keyword evidence="2 6" id="KW-0540">Nuclease</keyword>
<dbReference type="EMBL" id="JACHZG010000012">
    <property type="protein sequence ID" value="MBB3329066.1"/>
    <property type="molecule type" value="Genomic_DNA"/>
</dbReference>
<comment type="similarity">
    <text evidence="6">Belongs to the PINc/VapC protein family.</text>
</comment>
<comment type="cofactor">
    <cofactor evidence="6">
        <name>Mg(2+)</name>
        <dbReference type="ChEBI" id="CHEBI:18420"/>
    </cofactor>
</comment>
<name>A0A7W5JZL5_9ACTN</name>
<keyword evidence="3 6" id="KW-0479">Metal-binding</keyword>
<dbReference type="GO" id="GO:0090729">
    <property type="term" value="F:toxin activity"/>
    <property type="evidence" value="ECO:0007669"/>
    <property type="project" value="UniProtKB-KW"/>
</dbReference>
<keyword evidence="5 6" id="KW-0460">Magnesium</keyword>
<evidence type="ECO:0000313" key="8">
    <source>
        <dbReference type="EMBL" id="MBB3329066.1"/>
    </source>
</evidence>
<evidence type="ECO:0000256" key="1">
    <source>
        <dbReference type="ARBA" id="ARBA00022649"/>
    </source>
</evidence>
<keyword evidence="9" id="KW-1185">Reference proteome</keyword>
<evidence type="ECO:0000256" key="2">
    <source>
        <dbReference type="ARBA" id="ARBA00022722"/>
    </source>
</evidence>
<dbReference type="GO" id="GO:0000287">
    <property type="term" value="F:magnesium ion binding"/>
    <property type="evidence" value="ECO:0007669"/>
    <property type="project" value="UniProtKB-UniRule"/>
</dbReference>
<accession>A0A7W5JZL5</accession>
<keyword evidence="4 6" id="KW-0378">Hydrolase</keyword>
<dbReference type="Proteomes" id="UP000565572">
    <property type="component" value="Unassembled WGS sequence"/>
</dbReference>
<keyword evidence="1 6" id="KW-1277">Toxin-antitoxin system</keyword>
<dbReference type="InterPro" id="IPR022907">
    <property type="entry name" value="VapC_family"/>
</dbReference>
<dbReference type="AlphaFoldDB" id="A0A7W5JZL5"/>
<feature type="binding site" evidence="6">
    <location>
        <position position="106"/>
    </location>
    <ligand>
        <name>Mg(2+)</name>
        <dbReference type="ChEBI" id="CHEBI:18420"/>
    </ligand>
</feature>
<comment type="caution">
    <text evidence="8">The sequence shown here is derived from an EMBL/GenBank/DDBJ whole genome shotgun (WGS) entry which is preliminary data.</text>
</comment>
<evidence type="ECO:0000256" key="4">
    <source>
        <dbReference type="ARBA" id="ARBA00022801"/>
    </source>
</evidence>
<gene>
    <name evidence="6" type="primary">vapC</name>
    <name evidence="8" type="ORF">FHX39_004063</name>
</gene>
<evidence type="ECO:0000259" key="7">
    <source>
        <dbReference type="Pfam" id="PF01850"/>
    </source>
</evidence>
<dbReference type="EC" id="3.1.-.-" evidence="6"/>
<evidence type="ECO:0000313" key="9">
    <source>
        <dbReference type="Proteomes" id="UP000565572"/>
    </source>
</evidence>
<organism evidence="8 9">
    <name type="scientific">Microlunatus antarcticus</name>
    <dbReference type="NCBI Taxonomy" id="53388"/>
    <lineage>
        <taxon>Bacteria</taxon>
        <taxon>Bacillati</taxon>
        <taxon>Actinomycetota</taxon>
        <taxon>Actinomycetes</taxon>
        <taxon>Propionibacteriales</taxon>
        <taxon>Propionibacteriaceae</taxon>
        <taxon>Microlunatus</taxon>
    </lineage>
</organism>
<evidence type="ECO:0000256" key="6">
    <source>
        <dbReference type="HAMAP-Rule" id="MF_00265"/>
    </source>
</evidence>
<feature type="binding site" evidence="6">
    <location>
        <position position="5"/>
    </location>
    <ligand>
        <name>Mg(2+)</name>
        <dbReference type="ChEBI" id="CHEBI:18420"/>
    </ligand>
</feature>
<dbReference type="InterPro" id="IPR029060">
    <property type="entry name" value="PIN-like_dom_sf"/>
</dbReference>
<reference evidence="8 9" key="1">
    <citation type="submission" date="2020-08" db="EMBL/GenBank/DDBJ databases">
        <title>Sequencing the genomes of 1000 actinobacteria strains.</title>
        <authorList>
            <person name="Klenk H.-P."/>
        </authorList>
    </citation>
    <scope>NUCLEOTIDE SEQUENCE [LARGE SCALE GENOMIC DNA]</scope>
    <source>
        <strain evidence="8 9">DSM 11053</strain>
    </source>
</reference>
<evidence type="ECO:0000256" key="5">
    <source>
        <dbReference type="ARBA" id="ARBA00022842"/>
    </source>
</evidence>
<dbReference type="InterPro" id="IPR002716">
    <property type="entry name" value="PIN_dom"/>
</dbReference>
<protein>
    <recommendedName>
        <fullName evidence="6">Ribonuclease VapC</fullName>
        <shortName evidence="6">RNase VapC</shortName>
        <ecNumber evidence="6">3.1.-.-</ecNumber>
    </recommendedName>
    <alternativeName>
        <fullName evidence="6">Toxin VapC</fullName>
    </alternativeName>
</protein>
<sequence length="144" mass="15908">MLIPDVNVLVAAFRTDHEMHATASAWLQSASSGVETVGLNDNVLAAVVRIVTHPRIFRTPTPSTRIFGQLDRLRERSQIVRPGRSWWTIFAGLCNETPVRGGLVADAAHAATAIEAGATWVTFDRDFARFPGLRWRTPTEETRG</sequence>
<keyword evidence="6" id="KW-0800">Toxin</keyword>
<dbReference type="Pfam" id="PF01850">
    <property type="entry name" value="PIN"/>
    <property type="match status" value="1"/>
</dbReference>